<organism evidence="3 4">
    <name type="scientific">Nannocystis radixulma</name>
    <dbReference type="NCBI Taxonomy" id="2995305"/>
    <lineage>
        <taxon>Bacteria</taxon>
        <taxon>Pseudomonadati</taxon>
        <taxon>Myxococcota</taxon>
        <taxon>Polyangia</taxon>
        <taxon>Nannocystales</taxon>
        <taxon>Nannocystaceae</taxon>
        <taxon>Nannocystis</taxon>
    </lineage>
</organism>
<evidence type="ECO:0000313" key="3">
    <source>
        <dbReference type="EMBL" id="MDC0670908.1"/>
    </source>
</evidence>
<gene>
    <name evidence="3" type="ORF">POL58_24330</name>
</gene>
<reference evidence="3 4" key="1">
    <citation type="submission" date="2022-11" db="EMBL/GenBank/DDBJ databases">
        <title>Minimal conservation of predation-associated metabolite biosynthetic gene clusters underscores biosynthetic potential of Myxococcota including descriptions for ten novel species: Archangium lansinium sp. nov., Myxococcus landrumus sp. nov., Nannocystis bai.</title>
        <authorList>
            <person name="Ahearne A."/>
            <person name="Stevens C."/>
            <person name="Dowd S."/>
        </authorList>
    </citation>
    <scope>NUCLEOTIDE SEQUENCE [LARGE SCALE GENOMIC DNA]</scope>
    <source>
        <strain evidence="3 4">NCELM</strain>
    </source>
</reference>
<name>A0ABT5BAZ6_9BACT</name>
<evidence type="ECO:0000313" key="4">
    <source>
        <dbReference type="Proteomes" id="UP001217838"/>
    </source>
</evidence>
<keyword evidence="2" id="KW-0732">Signal</keyword>
<proteinExistence type="predicted"/>
<feature type="compositionally biased region" description="Low complexity" evidence="1">
    <location>
        <begin position="25"/>
        <end position="68"/>
    </location>
</feature>
<keyword evidence="4" id="KW-1185">Reference proteome</keyword>
<evidence type="ECO:0008006" key="5">
    <source>
        <dbReference type="Google" id="ProtNLM"/>
    </source>
</evidence>
<feature type="region of interest" description="Disordered" evidence="1">
    <location>
        <begin position="24"/>
        <end position="72"/>
    </location>
</feature>
<feature type="chain" id="PRO_5046704347" description="VWFA domain-containing protein" evidence="2">
    <location>
        <begin position="18"/>
        <end position="442"/>
    </location>
</feature>
<sequence length="442" mass="46449">MTRLPLTLSLLVPLVAACELKGISLTGDDTGGDPPDTSGGPTGDPSGDPTGLTTTADPTSDGTDSTTGEPVPPVTAVDVLFVIDNSGSMANHQSRLVASIPAFLEGLEGLDLRIAVTTTDAGNPRCPAAQTTPEGGKFFMRSCHDAVGLGDFTFNMKDFSEACTDHCAIEDFVVAPTTTAEDPDPKPRNWLERTNGQLNVDAALADALACTMPQGVSGCGFESPLESMYLALAQTGMPESPTNYGFLRPEADLRIVFITDEMDCSHVPEFKDIFTTNKTFWEDPDRPDATSAVCFNAGVTCTGGPGTYTECHATNHDIGGAITGDPSEAVLQPLSKYVQFLQAIQASKTGAATVRVIGLAGVPQGFETGSVPLVYADHPEAEKQDLFGIGPGCTADDPLADSELEAYPPARLLEFAQPFDGQFFSICDDDFDAAMKVAGFKP</sequence>
<dbReference type="RefSeq" id="WP_272000883.1">
    <property type="nucleotide sequence ID" value="NZ_JAQNDN010000013.1"/>
</dbReference>
<protein>
    <recommendedName>
        <fullName evidence="5">VWFA domain-containing protein</fullName>
    </recommendedName>
</protein>
<dbReference type="EMBL" id="JAQNDN010000013">
    <property type="protein sequence ID" value="MDC0670908.1"/>
    <property type="molecule type" value="Genomic_DNA"/>
</dbReference>
<dbReference type="Proteomes" id="UP001217838">
    <property type="component" value="Unassembled WGS sequence"/>
</dbReference>
<evidence type="ECO:0000256" key="2">
    <source>
        <dbReference type="SAM" id="SignalP"/>
    </source>
</evidence>
<dbReference type="PROSITE" id="PS51257">
    <property type="entry name" value="PROKAR_LIPOPROTEIN"/>
    <property type="match status" value="1"/>
</dbReference>
<feature type="signal peptide" evidence="2">
    <location>
        <begin position="1"/>
        <end position="17"/>
    </location>
</feature>
<evidence type="ECO:0000256" key="1">
    <source>
        <dbReference type="SAM" id="MobiDB-lite"/>
    </source>
</evidence>
<comment type="caution">
    <text evidence="3">The sequence shown here is derived from an EMBL/GenBank/DDBJ whole genome shotgun (WGS) entry which is preliminary data.</text>
</comment>
<accession>A0ABT5BAZ6</accession>